<accession>A0AAD3XPX4</accession>
<name>A0AAD3XPX4_NEPGR</name>
<dbReference type="EMBL" id="BSYO01000012">
    <property type="protein sequence ID" value="GMH13047.1"/>
    <property type="molecule type" value="Genomic_DNA"/>
</dbReference>
<dbReference type="Proteomes" id="UP001279734">
    <property type="component" value="Unassembled WGS sequence"/>
</dbReference>
<proteinExistence type="predicted"/>
<sequence length="152" mass="16967">MVGREASSSERAEHQRGNVKVLFVFNSIDFHAAILRLQSSFTEKPSRKANSLPNSLHGTFSYGYRAGKLPDKTEIGNSCVPSAVLIVNILTDTADLASEMSKDLLFLQCLFDLFPFTSDDFETRNSLWSIVVRLLVQVKETEMNPSSFAPYV</sequence>
<keyword evidence="2" id="KW-1185">Reference proteome</keyword>
<dbReference type="AlphaFoldDB" id="A0AAD3XPX4"/>
<comment type="caution">
    <text evidence="1">The sequence shown here is derived from an EMBL/GenBank/DDBJ whole genome shotgun (WGS) entry which is preliminary data.</text>
</comment>
<evidence type="ECO:0000313" key="2">
    <source>
        <dbReference type="Proteomes" id="UP001279734"/>
    </source>
</evidence>
<organism evidence="1 2">
    <name type="scientific">Nepenthes gracilis</name>
    <name type="common">Slender pitcher plant</name>
    <dbReference type="NCBI Taxonomy" id="150966"/>
    <lineage>
        <taxon>Eukaryota</taxon>
        <taxon>Viridiplantae</taxon>
        <taxon>Streptophyta</taxon>
        <taxon>Embryophyta</taxon>
        <taxon>Tracheophyta</taxon>
        <taxon>Spermatophyta</taxon>
        <taxon>Magnoliopsida</taxon>
        <taxon>eudicotyledons</taxon>
        <taxon>Gunneridae</taxon>
        <taxon>Pentapetalae</taxon>
        <taxon>Caryophyllales</taxon>
        <taxon>Nepenthaceae</taxon>
        <taxon>Nepenthes</taxon>
    </lineage>
</organism>
<reference evidence="1" key="1">
    <citation type="submission" date="2023-05" db="EMBL/GenBank/DDBJ databases">
        <title>Nepenthes gracilis genome sequencing.</title>
        <authorList>
            <person name="Fukushima K."/>
        </authorList>
    </citation>
    <scope>NUCLEOTIDE SEQUENCE</scope>
    <source>
        <strain evidence="1">SING2019-196</strain>
    </source>
</reference>
<protein>
    <submittedName>
        <fullName evidence="1">Uncharacterized protein</fullName>
    </submittedName>
</protein>
<gene>
    <name evidence="1" type="ORF">Nepgr_014888</name>
</gene>
<evidence type="ECO:0000313" key="1">
    <source>
        <dbReference type="EMBL" id="GMH13047.1"/>
    </source>
</evidence>